<dbReference type="AlphaFoldDB" id="A0A420ZC84"/>
<name>A0A420ZC84_UNCK3</name>
<feature type="modified residue" description="4-aspartylphosphate" evidence="2">
    <location>
        <position position="59"/>
    </location>
</feature>
<dbReference type="PROSITE" id="PS50110">
    <property type="entry name" value="RESPONSE_REGULATORY"/>
    <property type="match status" value="1"/>
</dbReference>
<gene>
    <name evidence="4" type="ORF">DRH29_03760</name>
</gene>
<dbReference type="EMBL" id="QMNG01000028">
    <property type="protein sequence ID" value="RLC36803.1"/>
    <property type="molecule type" value="Genomic_DNA"/>
</dbReference>
<reference evidence="4 5" key="1">
    <citation type="submission" date="2018-06" db="EMBL/GenBank/DDBJ databases">
        <title>Extensive metabolic versatility and redundancy in microbially diverse, dynamic hydrothermal sediments.</title>
        <authorList>
            <person name="Dombrowski N."/>
            <person name="Teske A."/>
            <person name="Baker B.J."/>
        </authorList>
    </citation>
    <scope>NUCLEOTIDE SEQUENCE [LARGE SCALE GENOMIC DNA]</scope>
    <source>
        <strain evidence="4">B79_G16</strain>
    </source>
</reference>
<dbReference type="PANTHER" id="PTHR44591:SF3">
    <property type="entry name" value="RESPONSE REGULATORY DOMAIN-CONTAINING PROTEIN"/>
    <property type="match status" value="1"/>
</dbReference>
<accession>A0A420ZC84</accession>
<dbReference type="CDD" id="cd00156">
    <property type="entry name" value="REC"/>
    <property type="match status" value="1"/>
</dbReference>
<dbReference type="InterPro" id="IPR050595">
    <property type="entry name" value="Bact_response_regulator"/>
</dbReference>
<dbReference type="Pfam" id="PF00072">
    <property type="entry name" value="Response_reg"/>
    <property type="match status" value="1"/>
</dbReference>
<dbReference type="SMART" id="SM00448">
    <property type="entry name" value="REC"/>
    <property type="match status" value="1"/>
</dbReference>
<feature type="domain" description="Response regulatory" evidence="3">
    <location>
        <begin position="12"/>
        <end position="121"/>
    </location>
</feature>
<sequence length="168" mass="19551">MIRIDRILKGKIVLIVDDEKDVLDLLGELLSMCKLDIASSFEQAKELLESKFYDIAVLDIMGVRGYELLEIANSRNIPALMLTAHALTEDNLKKSFENGAAYYAPKDEINNIGLFIADVLEAKEKNKNVFLKWFDRLGGFFDKKFGGTDWREKEKEFWEEKRKSFFWR</sequence>
<dbReference type="Proteomes" id="UP000281261">
    <property type="component" value="Unassembled WGS sequence"/>
</dbReference>
<evidence type="ECO:0000256" key="1">
    <source>
        <dbReference type="ARBA" id="ARBA00022553"/>
    </source>
</evidence>
<proteinExistence type="predicted"/>
<dbReference type="GO" id="GO:0000160">
    <property type="term" value="P:phosphorelay signal transduction system"/>
    <property type="evidence" value="ECO:0007669"/>
    <property type="project" value="InterPro"/>
</dbReference>
<dbReference type="PANTHER" id="PTHR44591">
    <property type="entry name" value="STRESS RESPONSE REGULATOR PROTEIN 1"/>
    <property type="match status" value="1"/>
</dbReference>
<comment type="caution">
    <text evidence="4">The sequence shown here is derived from an EMBL/GenBank/DDBJ whole genome shotgun (WGS) entry which is preliminary data.</text>
</comment>
<dbReference type="InterPro" id="IPR011006">
    <property type="entry name" value="CheY-like_superfamily"/>
</dbReference>
<evidence type="ECO:0000256" key="2">
    <source>
        <dbReference type="PROSITE-ProRule" id="PRU00169"/>
    </source>
</evidence>
<dbReference type="InterPro" id="IPR001789">
    <property type="entry name" value="Sig_transdc_resp-reg_receiver"/>
</dbReference>
<evidence type="ECO:0000313" key="4">
    <source>
        <dbReference type="EMBL" id="RLC36803.1"/>
    </source>
</evidence>
<protein>
    <submittedName>
        <fullName evidence="4">Response regulator</fullName>
    </submittedName>
</protein>
<keyword evidence="1 2" id="KW-0597">Phosphoprotein</keyword>
<evidence type="ECO:0000259" key="3">
    <source>
        <dbReference type="PROSITE" id="PS50110"/>
    </source>
</evidence>
<dbReference type="Gene3D" id="3.40.50.2300">
    <property type="match status" value="1"/>
</dbReference>
<dbReference type="SUPFAM" id="SSF52172">
    <property type="entry name" value="CheY-like"/>
    <property type="match status" value="1"/>
</dbReference>
<organism evidence="4 5">
    <name type="scientific">candidate division Kazan bacterium</name>
    <dbReference type="NCBI Taxonomy" id="2202143"/>
    <lineage>
        <taxon>Bacteria</taxon>
        <taxon>Bacteria division Kazan-3B-28</taxon>
    </lineage>
</organism>
<evidence type="ECO:0000313" key="5">
    <source>
        <dbReference type="Proteomes" id="UP000281261"/>
    </source>
</evidence>